<dbReference type="GeneID" id="39586548"/>
<feature type="transmembrane region" description="Helical" evidence="2">
    <location>
        <begin position="94"/>
        <end position="113"/>
    </location>
</feature>
<feature type="transmembrane region" description="Helical" evidence="2">
    <location>
        <begin position="9"/>
        <end position="30"/>
    </location>
</feature>
<sequence length="186" mass="20812">MADTLPPHYFYFFWIGEPVLTLAGAAYAAFWPETYARDLLPQGIENFTNIVGNTIRGKELVGTLASCYFLIALISLSFFPVFKWQVKDMVLQERLVRALLVPLALADVTHITMSLLPLPAELRWSWTSWTQLIHGNVDIVVFALTLRLLCIFGIGRETAASLAAKDKPVSSRTRGGRPKKSISKDE</sequence>
<dbReference type="EMBL" id="RSCE01000011">
    <property type="protein sequence ID" value="RSH79073.1"/>
    <property type="molecule type" value="Genomic_DNA"/>
</dbReference>
<dbReference type="AlphaFoldDB" id="A0A427XJV7"/>
<keyword evidence="5" id="KW-1185">Reference proteome</keyword>
<dbReference type="RefSeq" id="XP_028474220.1">
    <property type="nucleotide sequence ID" value="XM_028617757.1"/>
</dbReference>
<keyword evidence="2" id="KW-1133">Transmembrane helix</keyword>
<dbReference type="STRING" id="105984.A0A427XJV7"/>
<evidence type="ECO:0000256" key="2">
    <source>
        <dbReference type="SAM" id="Phobius"/>
    </source>
</evidence>
<dbReference type="OrthoDB" id="2937326at2759"/>
<feature type="transmembrane region" description="Helical" evidence="2">
    <location>
        <begin position="133"/>
        <end position="155"/>
    </location>
</feature>
<organism evidence="4 5">
    <name type="scientific">Apiotrichum porosum</name>
    <dbReference type="NCBI Taxonomy" id="105984"/>
    <lineage>
        <taxon>Eukaryota</taxon>
        <taxon>Fungi</taxon>
        <taxon>Dikarya</taxon>
        <taxon>Basidiomycota</taxon>
        <taxon>Agaricomycotina</taxon>
        <taxon>Tremellomycetes</taxon>
        <taxon>Trichosporonales</taxon>
        <taxon>Trichosporonaceae</taxon>
        <taxon>Apiotrichum</taxon>
    </lineage>
</organism>
<evidence type="ECO:0000313" key="4">
    <source>
        <dbReference type="EMBL" id="RSH79073.1"/>
    </source>
</evidence>
<feature type="region of interest" description="Disordered" evidence="1">
    <location>
        <begin position="163"/>
        <end position="186"/>
    </location>
</feature>
<evidence type="ECO:0000259" key="3">
    <source>
        <dbReference type="Pfam" id="PF24803"/>
    </source>
</evidence>
<comment type="caution">
    <text evidence="4">The sequence shown here is derived from an EMBL/GenBank/DDBJ whole genome shotgun (WGS) entry which is preliminary data.</text>
</comment>
<keyword evidence="2" id="KW-0812">Transmembrane</keyword>
<protein>
    <recommendedName>
        <fullName evidence="3">DUF7704 domain-containing protein</fullName>
    </recommendedName>
</protein>
<dbReference type="PANTHER" id="PTHR37019">
    <property type="entry name" value="CHROMOSOME 1, WHOLE GENOME SHOTGUN SEQUENCE"/>
    <property type="match status" value="1"/>
</dbReference>
<keyword evidence="2" id="KW-0472">Membrane</keyword>
<feature type="domain" description="DUF7704" evidence="3">
    <location>
        <begin position="3"/>
        <end position="155"/>
    </location>
</feature>
<accession>A0A427XJV7</accession>
<name>A0A427XJV7_9TREE</name>
<evidence type="ECO:0000256" key="1">
    <source>
        <dbReference type="SAM" id="MobiDB-lite"/>
    </source>
</evidence>
<reference evidence="4 5" key="1">
    <citation type="submission" date="2018-11" db="EMBL/GenBank/DDBJ databases">
        <title>Genome sequence of Apiotrichum porosum DSM 27194.</title>
        <authorList>
            <person name="Aliyu H."/>
            <person name="Gorte O."/>
            <person name="Ochsenreither K."/>
        </authorList>
    </citation>
    <scope>NUCLEOTIDE SEQUENCE [LARGE SCALE GENOMIC DNA]</scope>
    <source>
        <strain evidence="4 5">DSM 27194</strain>
    </source>
</reference>
<gene>
    <name evidence="4" type="ORF">EHS24_002005</name>
</gene>
<proteinExistence type="predicted"/>
<dbReference type="PANTHER" id="PTHR37019:SF2">
    <property type="entry name" value="EXPERA DOMAIN-CONTAINING PROTEIN"/>
    <property type="match status" value="1"/>
</dbReference>
<feature type="transmembrane region" description="Helical" evidence="2">
    <location>
        <begin position="60"/>
        <end position="82"/>
    </location>
</feature>
<dbReference type="InterPro" id="IPR056121">
    <property type="entry name" value="DUF7704"/>
</dbReference>
<evidence type="ECO:0000313" key="5">
    <source>
        <dbReference type="Proteomes" id="UP000279236"/>
    </source>
</evidence>
<dbReference type="Proteomes" id="UP000279236">
    <property type="component" value="Unassembled WGS sequence"/>
</dbReference>
<feature type="compositionally biased region" description="Basic residues" evidence="1">
    <location>
        <begin position="174"/>
        <end position="186"/>
    </location>
</feature>
<dbReference type="Pfam" id="PF24803">
    <property type="entry name" value="DUF7704"/>
    <property type="match status" value="1"/>
</dbReference>